<keyword evidence="5 7" id="KW-1133">Transmembrane helix</keyword>
<keyword evidence="4 7" id="KW-0256">Endoplasmic reticulum</keyword>
<evidence type="ECO:0000256" key="5">
    <source>
        <dbReference type="ARBA" id="ARBA00022989"/>
    </source>
</evidence>
<comment type="domain">
    <text evidence="7">Shows a remarkable charge distribution with the N-terminus being highly negatively charged, and the cytoplasmic C-terminus positively charged.</text>
</comment>
<comment type="similarity">
    <text evidence="7">Belongs to the TRAP-alpha family.</text>
</comment>
<accession>A0A3L6ETE7</accession>
<proteinExistence type="inferred from homology"/>
<accession>A0A3L6EWD9</accession>
<comment type="caution">
    <text evidence="8">The sequence shown here is derived from an EMBL/GenBank/DDBJ whole genome shotgun (WGS) entry which is preliminary data.</text>
</comment>
<dbReference type="EMBL" id="NCVQ01000006">
    <property type="protein sequence ID" value="PWZ24341.1"/>
    <property type="molecule type" value="Genomic_DNA"/>
</dbReference>
<evidence type="ECO:0000256" key="6">
    <source>
        <dbReference type="ARBA" id="ARBA00023136"/>
    </source>
</evidence>
<feature type="transmembrane region" description="Helical" evidence="7">
    <location>
        <begin position="297"/>
        <end position="316"/>
    </location>
</feature>
<sequence>MFQAVPDKNEGKENPKPAAVCVAVGFLSYCVRGPRCAHAATGGSSYCYNYLYSRPSLAHATQAQTRAIRSDPELCRPAMATRVLLTALLLAFLLVATPFTARVGITLHTLFLSYYVFCTELSFPPLCTVARADSEEDAAAAEVVEGADLGIVGDDTQVSSDGPLSPAPGVETVVVFPKNAGKIVLAGEETELLVGLQNEGESTLNVVAVHSTLHLPFDHNMYGQNLTVQNFFNASVPVSVQATFPYKFVVSKFLQPGAYDLVGYIVYEIDQHPYQNVFYNGTIEVVEAGGLLSVESVFLITLGIALLGLFGLWAYGQVQQLSKKTKKAPKVELGTGTTDANIDEWLEGTSFVQRSKSKKKQT</sequence>
<dbReference type="AlphaFoldDB" id="A0A3L6ETE7"/>
<evidence type="ECO:0000256" key="4">
    <source>
        <dbReference type="ARBA" id="ARBA00022824"/>
    </source>
</evidence>
<dbReference type="GO" id="GO:0005789">
    <property type="term" value="C:endoplasmic reticulum membrane"/>
    <property type="evidence" value="ECO:0007669"/>
    <property type="project" value="UniProtKB-SubCell"/>
</dbReference>
<keyword evidence="3 7" id="KW-0732">Signal</keyword>
<dbReference type="EMBL" id="NCVQ01000006">
    <property type="protein sequence ID" value="PWZ24342.1"/>
    <property type="molecule type" value="Genomic_DNA"/>
</dbReference>
<dbReference type="Pfam" id="PF03896">
    <property type="entry name" value="TRAP_alpha"/>
    <property type="match status" value="1"/>
</dbReference>
<dbReference type="PANTHER" id="PTHR12924:SF0">
    <property type="entry name" value="TRANSLOCON-ASSOCIATED PROTEIN SUBUNIT ALPHA"/>
    <property type="match status" value="1"/>
</dbReference>
<gene>
    <name evidence="8" type="ORF">Zm00014a_038682</name>
</gene>
<evidence type="ECO:0000256" key="2">
    <source>
        <dbReference type="ARBA" id="ARBA00022692"/>
    </source>
</evidence>
<evidence type="ECO:0000256" key="3">
    <source>
        <dbReference type="ARBA" id="ARBA00022729"/>
    </source>
</evidence>
<feature type="transmembrane region" description="Helical" evidence="7">
    <location>
        <begin position="84"/>
        <end position="117"/>
    </location>
</feature>
<keyword evidence="2 7" id="KW-0812">Transmembrane</keyword>
<comment type="subunit">
    <text evidence="7">Heterotetramer of TRAP-alpha, TRAP-beta, TRAP-delta and TRAP-gamma.</text>
</comment>
<organism evidence="8">
    <name type="scientific">Zea mays</name>
    <name type="common">Maize</name>
    <dbReference type="NCBI Taxonomy" id="4577"/>
    <lineage>
        <taxon>Eukaryota</taxon>
        <taxon>Viridiplantae</taxon>
        <taxon>Streptophyta</taxon>
        <taxon>Embryophyta</taxon>
        <taxon>Tracheophyta</taxon>
        <taxon>Spermatophyta</taxon>
        <taxon>Magnoliopsida</taxon>
        <taxon>Liliopsida</taxon>
        <taxon>Poales</taxon>
        <taxon>Poaceae</taxon>
        <taxon>PACMAD clade</taxon>
        <taxon>Panicoideae</taxon>
        <taxon>Andropogonodae</taxon>
        <taxon>Andropogoneae</taxon>
        <taxon>Tripsacinae</taxon>
        <taxon>Zea</taxon>
    </lineage>
</organism>
<comment type="caution">
    <text evidence="7">Lacks conserved residue(s) required for the propagation of feature annotation.</text>
</comment>
<name>A0A3L6ETE7_MAIZE</name>
<dbReference type="Proteomes" id="UP000251960">
    <property type="component" value="Chromosome 5"/>
</dbReference>
<dbReference type="InterPro" id="IPR005595">
    <property type="entry name" value="TRAP_alpha"/>
</dbReference>
<dbReference type="ExpressionAtlas" id="A0A3L6ETE7">
    <property type="expression patterns" value="baseline and differential"/>
</dbReference>
<comment type="subcellular location">
    <subcellularLocation>
        <location evidence="1 7">Endoplasmic reticulum membrane</location>
        <topology evidence="1 7">Single-pass type I membrane protein</topology>
    </subcellularLocation>
</comment>
<evidence type="ECO:0000256" key="1">
    <source>
        <dbReference type="ARBA" id="ARBA00004115"/>
    </source>
</evidence>
<evidence type="ECO:0000256" key="7">
    <source>
        <dbReference type="RuleBase" id="RU368074"/>
    </source>
</evidence>
<keyword evidence="7" id="KW-0106">Calcium</keyword>
<evidence type="ECO:0000313" key="9">
    <source>
        <dbReference type="Proteomes" id="UP000251960"/>
    </source>
</evidence>
<keyword evidence="6 7" id="KW-0472">Membrane</keyword>
<protein>
    <recommendedName>
        <fullName evidence="7">Translocon-associated protein subunit alpha</fullName>
        <shortName evidence="7">TRAP-alpha</shortName>
    </recommendedName>
    <alternativeName>
        <fullName evidence="7">Signal sequence receptor subunit alpha</fullName>
    </alternativeName>
</protein>
<dbReference type="PANTHER" id="PTHR12924">
    <property type="entry name" value="TRANSLOCON-ASSOCIATED PROTEIN, ALPHA SUBUNIT"/>
    <property type="match status" value="1"/>
</dbReference>
<evidence type="ECO:0000313" key="8">
    <source>
        <dbReference type="EMBL" id="PWZ24341.1"/>
    </source>
</evidence>
<comment type="function">
    <text evidence="7">TRAP proteins are part of a complex whose function is to bind calcium to the ER membrane and thereby regulate the retention of ER resident proteins. May be involved in the recycling of the translocation apparatus after completion of the translocation process or may function as a membrane-bound chaperone facilitating folding of translocated proteins.</text>
</comment>
<reference evidence="8 9" key="1">
    <citation type="journal article" date="2018" name="Nat. Genet.">
        <title>Extensive intraspecific gene order and gene structural variations between Mo17 and other maize genomes.</title>
        <authorList>
            <person name="Sun S."/>
            <person name="Zhou Y."/>
            <person name="Chen J."/>
            <person name="Shi J."/>
            <person name="Zhao H."/>
            <person name="Zhao H."/>
            <person name="Song W."/>
            <person name="Zhang M."/>
            <person name="Cui Y."/>
            <person name="Dong X."/>
            <person name="Liu H."/>
            <person name="Ma X."/>
            <person name="Jiao Y."/>
            <person name="Wang B."/>
            <person name="Wei X."/>
            <person name="Stein J.C."/>
            <person name="Glaubitz J.C."/>
            <person name="Lu F."/>
            <person name="Yu G."/>
            <person name="Liang C."/>
            <person name="Fengler K."/>
            <person name="Li B."/>
            <person name="Rafalski A."/>
            <person name="Schnable P.S."/>
            <person name="Ware D.H."/>
            <person name="Buckler E.S."/>
            <person name="Lai J."/>
        </authorList>
    </citation>
    <scope>NUCLEOTIDE SEQUENCE [LARGE SCALE GENOMIC DNA]</scope>
    <source>
        <strain evidence="9">cv. Missouri 17</strain>
        <tissue evidence="8">Seedling</tissue>
    </source>
</reference>